<dbReference type="InterPro" id="IPR055343">
    <property type="entry name" value="CREG_beta-barrel"/>
</dbReference>
<dbReference type="GO" id="GO:0005737">
    <property type="term" value="C:cytoplasm"/>
    <property type="evidence" value="ECO:0007669"/>
    <property type="project" value="UniProtKB-ARBA"/>
</dbReference>
<dbReference type="Proteomes" id="UP001279734">
    <property type="component" value="Unassembled WGS sequence"/>
</dbReference>
<organism evidence="2 3">
    <name type="scientific">Nepenthes gracilis</name>
    <name type="common">Slender pitcher plant</name>
    <dbReference type="NCBI Taxonomy" id="150966"/>
    <lineage>
        <taxon>Eukaryota</taxon>
        <taxon>Viridiplantae</taxon>
        <taxon>Streptophyta</taxon>
        <taxon>Embryophyta</taxon>
        <taxon>Tracheophyta</taxon>
        <taxon>Spermatophyta</taxon>
        <taxon>Magnoliopsida</taxon>
        <taxon>eudicotyledons</taxon>
        <taxon>Gunneridae</taxon>
        <taxon>Pentapetalae</taxon>
        <taxon>Caryophyllales</taxon>
        <taxon>Nepenthaceae</taxon>
        <taxon>Nepenthes</taxon>
    </lineage>
</organism>
<keyword evidence="3" id="KW-1185">Reference proteome</keyword>
<proteinExistence type="predicted"/>
<dbReference type="PANTHER" id="PTHR13343">
    <property type="entry name" value="CREG1 PROTEIN"/>
    <property type="match status" value="1"/>
</dbReference>
<dbReference type="InterPro" id="IPR012349">
    <property type="entry name" value="Split_barrel_FMN-bd"/>
</dbReference>
<dbReference type="Pfam" id="PF13883">
    <property type="entry name" value="CREG_beta-barrel"/>
    <property type="match status" value="1"/>
</dbReference>
<evidence type="ECO:0000259" key="1">
    <source>
        <dbReference type="Pfam" id="PF13883"/>
    </source>
</evidence>
<evidence type="ECO:0000313" key="2">
    <source>
        <dbReference type="EMBL" id="GMH16068.1"/>
    </source>
</evidence>
<dbReference type="AlphaFoldDB" id="A0AAD3SQA1"/>
<feature type="domain" description="CREG-like beta-barrel" evidence="1">
    <location>
        <begin position="148"/>
        <end position="292"/>
    </location>
</feature>
<sequence>MEAVSSSIFVSKFSETNSVFQTPQYSIKPSNNRIGSLKINENFGFCSCGLTHERIGNCGSRVLALSKEVSGEGEENTTSDNKFGLVSEEAVTVAEAVDDSSKVTTPLTIGFGSGTGAGTRSGLFRTPISGGVQSATSAHGLPRPALAVRNLMEQARFAHLCTVMSQMHHRRQGYPFGSLVDFAPDTMGHPIFSFSPLAIHTRNLLADPRCTLVVQIPGWSGLSNARVTIFGDVFPLPEHQQEWAHKQYIAKHHQGPSQQWGNFYYFRMQHISDVYFIGGFGTVAWVDVKEYENLMPDKIAVEGGEQYLKELNAIFSKPLKELLSTEMEIDDAALISIDSKGTDVRVRQGAQFNIQRISFDEGHAVETLEQAKAALWKLINKGRVCHLQK</sequence>
<dbReference type="SUPFAM" id="SSF50475">
    <property type="entry name" value="FMN-binding split barrel"/>
    <property type="match status" value="1"/>
</dbReference>
<dbReference type="PANTHER" id="PTHR13343:SF29">
    <property type="entry name" value="PYRIDOXAMINE 5'-PHOSPHATE OXIDASE FAMILY PROTEIN"/>
    <property type="match status" value="1"/>
</dbReference>
<evidence type="ECO:0000313" key="3">
    <source>
        <dbReference type="Proteomes" id="UP001279734"/>
    </source>
</evidence>
<dbReference type="Gene3D" id="2.30.110.10">
    <property type="entry name" value="Electron Transport, Fmn-binding Protein, Chain A"/>
    <property type="match status" value="1"/>
</dbReference>
<gene>
    <name evidence="2" type="ORF">Nepgr_017909</name>
</gene>
<protein>
    <recommendedName>
        <fullName evidence="1">CREG-like beta-barrel domain-containing protein</fullName>
    </recommendedName>
</protein>
<dbReference type="EMBL" id="BSYO01000016">
    <property type="protein sequence ID" value="GMH16068.1"/>
    <property type="molecule type" value="Genomic_DNA"/>
</dbReference>
<name>A0AAD3SQA1_NEPGR</name>
<comment type="caution">
    <text evidence="2">The sequence shown here is derived from an EMBL/GenBank/DDBJ whole genome shotgun (WGS) entry which is preliminary data.</text>
</comment>
<accession>A0AAD3SQA1</accession>
<reference evidence="2" key="1">
    <citation type="submission" date="2023-05" db="EMBL/GenBank/DDBJ databases">
        <title>Nepenthes gracilis genome sequencing.</title>
        <authorList>
            <person name="Fukushima K."/>
        </authorList>
    </citation>
    <scope>NUCLEOTIDE SEQUENCE</scope>
    <source>
        <strain evidence="2">SING2019-196</strain>
    </source>
</reference>